<dbReference type="AlphaFoldDB" id="A0A6S8BHY1"/>
<reference evidence="3" key="1">
    <citation type="submission" date="2021-01" db="EMBL/GenBank/DDBJ databases">
        <authorList>
            <person name="Corre E."/>
            <person name="Pelletier E."/>
            <person name="Niang G."/>
            <person name="Scheremetjew M."/>
            <person name="Finn R."/>
            <person name="Kale V."/>
            <person name="Holt S."/>
            <person name="Cochrane G."/>
            <person name="Meng A."/>
            <person name="Brown T."/>
            <person name="Cohen L."/>
        </authorList>
    </citation>
    <scope>NUCLEOTIDE SEQUENCE</scope>
    <source>
        <strain evidence="3">CCMP1510</strain>
    </source>
</reference>
<name>A0A6S8BHY1_9STRA</name>
<dbReference type="EMBL" id="HBIJ01007555">
    <property type="protein sequence ID" value="CAE0364597.1"/>
    <property type="molecule type" value="Transcribed_RNA"/>
</dbReference>
<accession>A0A6S8BHY1</accession>
<evidence type="ECO:0000313" key="4">
    <source>
        <dbReference type="EMBL" id="CAE0364597.1"/>
    </source>
</evidence>
<proteinExistence type="predicted"/>
<gene>
    <name evidence="2" type="ORF">ALAG00032_LOCUS5334</name>
    <name evidence="3" type="ORF">ALAG00032_LOCUS5335</name>
    <name evidence="4" type="ORF">ALAG00032_LOCUS5338</name>
</gene>
<protein>
    <submittedName>
        <fullName evidence="3">Uncharacterized protein</fullName>
    </submittedName>
</protein>
<evidence type="ECO:0000313" key="2">
    <source>
        <dbReference type="EMBL" id="CAE0364593.1"/>
    </source>
</evidence>
<dbReference type="EMBL" id="HBIJ01007551">
    <property type="protein sequence ID" value="CAE0364593.1"/>
    <property type="molecule type" value="Transcribed_RNA"/>
</dbReference>
<feature type="compositionally biased region" description="Polar residues" evidence="1">
    <location>
        <begin position="120"/>
        <end position="129"/>
    </location>
</feature>
<organism evidence="3">
    <name type="scientific">Aureoumbra lagunensis</name>
    <dbReference type="NCBI Taxonomy" id="44058"/>
    <lineage>
        <taxon>Eukaryota</taxon>
        <taxon>Sar</taxon>
        <taxon>Stramenopiles</taxon>
        <taxon>Ochrophyta</taxon>
        <taxon>Pelagophyceae</taxon>
        <taxon>Pelagomonadales</taxon>
        <taxon>Aureoumbra</taxon>
    </lineage>
</organism>
<feature type="region of interest" description="Disordered" evidence="1">
    <location>
        <begin position="106"/>
        <end position="147"/>
    </location>
</feature>
<sequence length="230" mass="25594">MSCRLGRPVGAGNKNGNKVEQFFGMKPGSCPATICGKDNKEYKKLTKKMAAQKKEMENHKKRQEKRILHGDLLAANVQADDDFHGVLLVDDVQADTDEWFSKYLENPATESTEPPKPSRPLTQQTLSWGNINNNNDNNNNKRPFSAIDSSTAVKKKVTRKSAYRSTLKKCPCGVGCKVIKYGTQPLYYSCGYAKVSRDGNLSEVSNHCGCYNLGSVPQNETAMVLERKPR</sequence>
<evidence type="ECO:0000313" key="3">
    <source>
        <dbReference type="EMBL" id="CAE0364594.1"/>
    </source>
</evidence>
<dbReference type="EMBL" id="HBIJ01007552">
    <property type="protein sequence ID" value="CAE0364594.1"/>
    <property type="molecule type" value="Transcribed_RNA"/>
</dbReference>
<feature type="compositionally biased region" description="Low complexity" evidence="1">
    <location>
        <begin position="130"/>
        <end position="140"/>
    </location>
</feature>
<evidence type="ECO:0000256" key="1">
    <source>
        <dbReference type="SAM" id="MobiDB-lite"/>
    </source>
</evidence>